<reference evidence="1" key="2">
    <citation type="journal article" date="2015" name="Data Brief">
        <title>Shoot transcriptome of the giant reed, Arundo donax.</title>
        <authorList>
            <person name="Barrero R.A."/>
            <person name="Guerrero F.D."/>
            <person name="Moolhuijzen P."/>
            <person name="Goolsby J.A."/>
            <person name="Tidwell J."/>
            <person name="Bellgard S.E."/>
            <person name="Bellgard M.I."/>
        </authorList>
    </citation>
    <scope>NUCLEOTIDE SEQUENCE</scope>
    <source>
        <tissue evidence="1">Shoot tissue taken approximately 20 cm above the soil surface</tissue>
    </source>
</reference>
<sequence>MIKFRLVLSNKLVTVLLGGTLSGISVFGGDKPASNHVL</sequence>
<name>A0A0A9H2L6_ARUDO</name>
<dbReference type="EMBL" id="GBRH01167857">
    <property type="protein sequence ID" value="JAE30039.1"/>
    <property type="molecule type" value="Transcribed_RNA"/>
</dbReference>
<reference evidence="1" key="1">
    <citation type="submission" date="2014-09" db="EMBL/GenBank/DDBJ databases">
        <authorList>
            <person name="Magalhaes I.L.F."/>
            <person name="Oliveira U."/>
            <person name="Santos F.R."/>
            <person name="Vidigal T.H.D.A."/>
            <person name="Brescovit A.D."/>
            <person name="Santos A.J."/>
        </authorList>
    </citation>
    <scope>NUCLEOTIDE SEQUENCE</scope>
    <source>
        <tissue evidence="1">Shoot tissue taken approximately 20 cm above the soil surface</tissue>
    </source>
</reference>
<proteinExistence type="predicted"/>
<organism evidence="1">
    <name type="scientific">Arundo donax</name>
    <name type="common">Giant reed</name>
    <name type="synonym">Donax arundinaceus</name>
    <dbReference type="NCBI Taxonomy" id="35708"/>
    <lineage>
        <taxon>Eukaryota</taxon>
        <taxon>Viridiplantae</taxon>
        <taxon>Streptophyta</taxon>
        <taxon>Embryophyta</taxon>
        <taxon>Tracheophyta</taxon>
        <taxon>Spermatophyta</taxon>
        <taxon>Magnoliopsida</taxon>
        <taxon>Liliopsida</taxon>
        <taxon>Poales</taxon>
        <taxon>Poaceae</taxon>
        <taxon>PACMAD clade</taxon>
        <taxon>Arundinoideae</taxon>
        <taxon>Arundineae</taxon>
        <taxon>Arundo</taxon>
    </lineage>
</organism>
<protein>
    <submittedName>
        <fullName evidence="1">Uncharacterized protein</fullName>
    </submittedName>
</protein>
<dbReference type="AlphaFoldDB" id="A0A0A9H2L6"/>
<accession>A0A0A9H2L6</accession>
<evidence type="ECO:0000313" key="1">
    <source>
        <dbReference type="EMBL" id="JAE30039.1"/>
    </source>
</evidence>